<keyword evidence="2 7" id="KW-0378">Hydrolase</keyword>
<evidence type="ECO:0000259" key="11">
    <source>
        <dbReference type="PROSITE" id="PS51195"/>
    </source>
</evidence>
<feature type="short sequence motif" description="Q motif" evidence="6">
    <location>
        <begin position="1"/>
        <end position="29"/>
    </location>
</feature>
<sequence>MKFTDLPIDHRILKNLDAMQLSNLTDIQQQAIPYGLLNKDILASSKTGSGKTLAFVVPMVNRLLTTRALSKADPRALILAPTRELAKQVFGVCRQVIANTQLRASLVVGGENYNDQVNVLRRKPQIIIATAGRIADHLKDRHLFLNGLELLILDEADRMLELGFSMQLAAIHGQADHRKRQTMMFSATIEQAQIKQMTNELLNNPQKIVIDSNEQPHKDILQKFYLSDGVKQKDLQLCKLINIEKREQAIVFTATREDTVRLQEMLYKQQFDAIALHGELLQKQRNQVLQDFGNGKYGVLVTTDLGARGLDIRNVSLVLNYDLPKFPEEYIHRIGRTGRAGDKGTAISLVGKKDWRSFEAIKANYVGEVDFASLAEINTAFTGLKTKDQKQNVATKKKIPKNNNKTQVVQAKRRFKPLESSESGDLPIKRKVRKSIPDNDLPTKALKKNEQSDNTNEDDGK</sequence>
<feature type="domain" description="DEAD-box RNA helicase Q" evidence="11">
    <location>
        <begin position="1"/>
        <end position="29"/>
    </location>
</feature>
<evidence type="ECO:0000256" key="4">
    <source>
        <dbReference type="ARBA" id="ARBA00022840"/>
    </source>
</evidence>
<dbReference type="SMART" id="SM00487">
    <property type="entry name" value="DEXDc"/>
    <property type="match status" value="1"/>
</dbReference>
<evidence type="ECO:0000313" key="12">
    <source>
        <dbReference type="EMBL" id="MDT0594410.1"/>
    </source>
</evidence>
<keyword evidence="3 7" id="KW-0347">Helicase</keyword>
<dbReference type="Gene3D" id="3.40.50.300">
    <property type="entry name" value="P-loop containing nucleotide triphosphate hydrolases"/>
    <property type="match status" value="2"/>
</dbReference>
<keyword evidence="13" id="KW-1185">Reference proteome</keyword>
<dbReference type="EMBL" id="JAVRHX010000001">
    <property type="protein sequence ID" value="MDT0594410.1"/>
    <property type="molecule type" value="Genomic_DNA"/>
</dbReference>
<evidence type="ECO:0000256" key="2">
    <source>
        <dbReference type="ARBA" id="ARBA00022801"/>
    </source>
</evidence>
<dbReference type="Proteomes" id="UP001253545">
    <property type="component" value="Unassembled WGS sequence"/>
</dbReference>
<dbReference type="EC" id="3.6.4.-" evidence="12"/>
<evidence type="ECO:0000256" key="3">
    <source>
        <dbReference type="ARBA" id="ARBA00022806"/>
    </source>
</evidence>
<dbReference type="InterPro" id="IPR001650">
    <property type="entry name" value="Helicase_C-like"/>
</dbReference>
<proteinExistence type="inferred from homology"/>
<dbReference type="PANTHER" id="PTHR47959">
    <property type="entry name" value="ATP-DEPENDENT RNA HELICASE RHLE-RELATED"/>
    <property type="match status" value="1"/>
</dbReference>
<dbReference type="PROSITE" id="PS51192">
    <property type="entry name" value="HELICASE_ATP_BIND_1"/>
    <property type="match status" value="1"/>
</dbReference>
<dbReference type="InterPro" id="IPR050079">
    <property type="entry name" value="DEAD_box_RNA_helicase"/>
</dbReference>
<dbReference type="GO" id="GO:0016787">
    <property type="term" value="F:hydrolase activity"/>
    <property type="evidence" value="ECO:0007669"/>
    <property type="project" value="UniProtKB-KW"/>
</dbReference>
<gene>
    <name evidence="12" type="ORF">RM552_06105</name>
</gene>
<dbReference type="InterPro" id="IPR014014">
    <property type="entry name" value="RNA_helicase_DEAD_Q_motif"/>
</dbReference>
<feature type="domain" description="Helicase C-terminal" evidence="10">
    <location>
        <begin position="236"/>
        <end position="385"/>
    </location>
</feature>
<dbReference type="PANTHER" id="PTHR47959:SF17">
    <property type="entry name" value="ATP-DEPENDENT RNA HELICASE DEAD BOX FAMILY"/>
    <property type="match status" value="1"/>
</dbReference>
<dbReference type="PROSITE" id="PS51194">
    <property type="entry name" value="HELICASE_CTER"/>
    <property type="match status" value="1"/>
</dbReference>
<dbReference type="InterPro" id="IPR027417">
    <property type="entry name" value="P-loop_NTPase"/>
</dbReference>
<dbReference type="GO" id="GO:0004386">
    <property type="term" value="F:helicase activity"/>
    <property type="evidence" value="ECO:0007669"/>
    <property type="project" value="UniProtKB-KW"/>
</dbReference>
<evidence type="ECO:0000259" key="9">
    <source>
        <dbReference type="PROSITE" id="PS51192"/>
    </source>
</evidence>
<evidence type="ECO:0000259" key="10">
    <source>
        <dbReference type="PROSITE" id="PS51194"/>
    </source>
</evidence>
<dbReference type="InterPro" id="IPR014001">
    <property type="entry name" value="Helicase_ATP-bd"/>
</dbReference>
<name>A0ABU2ZPS5_9ALTE</name>
<evidence type="ECO:0000256" key="1">
    <source>
        <dbReference type="ARBA" id="ARBA00022741"/>
    </source>
</evidence>
<comment type="caution">
    <text evidence="12">The sequence shown here is derived from an EMBL/GenBank/DDBJ whole genome shotgun (WGS) entry which is preliminary data.</text>
</comment>
<dbReference type="InterPro" id="IPR044742">
    <property type="entry name" value="DEAD/DEAH_RhlB"/>
</dbReference>
<dbReference type="CDD" id="cd00268">
    <property type="entry name" value="DEADc"/>
    <property type="match status" value="1"/>
</dbReference>
<dbReference type="PROSITE" id="PS00039">
    <property type="entry name" value="DEAD_ATP_HELICASE"/>
    <property type="match status" value="1"/>
</dbReference>
<reference evidence="12 13" key="1">
    <citation type="submission" date="2023-09" db="EMBL/GenBank/DDBJ databases">
        <authorList>
            <person name="Rey-Velasco X."/>
        </authorList>
    </citation>
    <scope>NUCLEOTIDE SEQUENCE [LARGE SCALE GENOMIC DNA]</scope>
    <source>
        <strain evidence="12 13">P117</strain>
    </source>
</reference>
<dbReference type="PROSITE" id="PS51195">
    <property type="entry name" value="Q_MOTIF"/>
    <property type="match status" value="1"/>
</dbReference>
<dbReference type="RefSeq" id="WP_311367884.1">
    <property type="nucleotide sequence ID" value="NZ_JAVRHX010000001.1"/>
</dbReference>
<accession>A0ABU2ZPS5</accession>
<dbReference type="InterPro" id="IPR000629">
    <property type="entry name" value="RNA-helicase_DEAD-box_CS"/>
</dbReference>
<feature type="region of interest" description="Disordered" evidence="8">
    <location>
        <begin position="401"/>
        <end position="461"/>
    </location>
</feature>
<dbReference type="SMART" id="SM00490">
    <property type="entry name" value="HELICc"/>
    <property type="match status" value="1"/>
</dbReference>
<keyword evidence="1 7" id="KW-0547">Nucleotide-binding</keyword>
<dbReference type="Pfam" id="PF00271">
    <property type="entry name" value="Helicase_C"/>
    <property type="match status" value="1"/>
</dbReference>
<dbReference type="CDD" id="cd18787">
    <property type="entry name" value="SF2_C_DEAD"/>
    <property type="match status" value="1"/>
</dbReference>
<feature type="domain" description="Helicase ATP-binding" evidence="9">
    <location>
        <begin position="32"/>
        <end position="207"/>
    </location>
</feature>
<comment type="similarity">
    <text evidence="5 7">Belongs to the DEAD box helicase family.</text>
</comment>
<evidence type="ECO:0000256" key="8">
    <source>
        <dbReference type="SAM" id="MobiDB-lite"/>
    </source>
</evidence>
<keyword evidence="4 7" id="KW-0067">ATP-binding</keyword>
<dbReference type="InterPro" id="IPR011545">
    <property type="entry name" value="DEAD/DEAH_box_helicase_dom"/>
</dbReference>
<dbReference type="Pfam" id="PF00270">
    <property type="entry name" value="DEAD"/>
    <property type="match status" value="1"/>
</dbReference>
<protein>
    <submittedName>
        <fullName evidence="12">DEAD/DEAH box helicase</fullName>
        <ecNumber evidence="12">3.6.4.-</ecNumber>
    </submittedName>
</protein>
<organism evidence="12 13">
    <name type="scientific">Glaciecola petra</name>
    <dbReference type="NCBI Taxonomy" id="3075602"/>
    <lineage>
        <taxon>Bacteria</taxon>
        <taxon>Pseudomonadati</taxon>
        <taxon>Pseudomonadota</taxon>
        <taxon>Gammaproteobacteria</taxon>
        <taxon>Alteromonadales</taxon>
        <taxon>Alteromonadaceae</taxon>
        <taxon>Glaciecola</taxon>
    </lineage>
</organism>
<evidence type="ECO:0000256" key="7">
    <source>
        <dbReference type="RuleBase" id="RU000492"/>
    </source>
</evidence>
<evidence type="ECO:0000256" key="5">
    <source>
        <dbReference type="ARBA" id="ARBA00038437"/>
    </source>
</evidence>
<evidence type="ECO:0000313" key="13">
    <source>
        <dbReference type="Proteomes" id="UP001253545"/>
    </source>
</evidence>
<evidence type="ECO:0000256" key="6">
    <source>
        <dbReference type="PROSITE-ProRule" id="PRU00552"/>
    </source>
</evidence>
<dbReference type="SUPFAM" id="SSF52540">
    <property type="entry name" value="P-loop containing nucleoside triphosphate hydrolases"/>
    <property type="match status" value="1"/>
</dbReference>